<feature type="compositionally biased region" description="Low complexity" evidence="2">
    <location>
        <begin position="936"/>
        <end position="947"/>
    </location>
</feature>
<feature type="compositionally biased region" description="Basic and acidic residues" evidence="2">
    <location>
        <begin position="1"/>
        <end position="11"/>
    </location>
</feature>
<feature type="region of interest" description="Disordered" evidence="2">
    <location>
        <begin position="47"/>
        <end position="90"/>
    </location>
</feature>
<organism evidence="5 6">
    <name type="scientific">Phaeomoniella chlamydospora</name>
    <name type="common">Phaeoacremonium chlamydosporum</name>
    <dbReference type="NCBI Taxonomy" id="158046"/>
    <lineage>
        <taxon>Eukaryota</taxon>
        <taxon>Fungi</taxon>
        <taxon>Dikarya</taxon>
        <taxon>Ascomycota</taxon>
        <taxon>Pezizomycotina</taxon>
        <taxon>Eurotiomycetes</taxon>
        <taxon>Chaetothyriomycetidae</taxon>
        <taxon>Phaeomoniellales</taxon>
        <taxon>Phaeomoniellaceae</taxon>
        <taxon>Phaeomoniella</taxon>
    </lineage>
</organism>
<dbReference type="InterPro" id="IPR001849">
    <property type="entry name" value="PH_domain"/>
</dbReference>
<dbReference type="AlphaFoldDB" id="A0A0G2DW47"/>
<feature type="region of interest" description="Disordered" evidence="2">
    <location>
        <begin position="665"/>
        <end position="858"/>
    </location>
</feature>
<dbReference type="PANTHER" id="PTHR10663">
    <property type="entry name" value="GUANYL-NUCLEOTIDE EXCHANGE FACTOR"/>
    <property type="match status" value="1"/>
</dbReference>
<comment type="caution">
    <text evidence="5">The sequence shown here is derived from an EMBL/GenBank/DDBJ whole genome shotgun (WGS) entry which is preliminary data.</text>
</comment>
<reference evidence="5 6" key="1">
    <citation type="submission" date="2015-05" db="EMBL/GenBank/DDBJ databases">
        <title>Distinctive expansion of gene families associated with plant cell wall degradation and secondary metabolism in the genomes of grapevine trunk pathogens.</title>
        <authorList>
            <person name="Lawrence D.P."/>
            <person name="Travadon R."/>
            <person name="Rolshausen P.E."/>
            <person name="Baumgartner K."/>
        </authorList>
    </citation>
    <scope>NUCLEOTIDE SEQUENCE [LARGE SCALE GENOMIC DNA]</scope>
    <source>
        <strain evidence="5">UCRPC4</strain>
    </source>
</reference>
<dbReference type="Gene3D" id="2.30.29.30">
    <property type="entry name" value="Pleckstrin-homology domain (PH domain)/Phosphotyrosine-binding domain (PTB)"/>
    <property type="match status" value="1"/>
</dbReference>
<feature type="region of interest" description="Disordered" evidence="2">
    <location>
        <begin position="1"/>
        <end position="31"/>
    </location>
</feature>
<evidence type="ECO:0000313" key="6">
    <source>
        <dbReference type="Proteomes" id="UP000053317"/>
    </source>
</evidence>
<protein>
    <submittedName>
        <fullName evidence="5">Putative guanyl-nucleotide exchange</fullName>
    </submittedName>
</protein>
<feature type="region of interest" description="Disordered" evidence="2">
    <location>
        <begin position="895"/>
        <end position="1009"/>
    </location>
</feature>
<dbReference type="InterPro" id="IPR011993">
    <property type="entry name" value="PH-like_dom_sf"/>
</dbReference>
<dbReference type="SMART" id="SM00222">
    <property type="entry name" value="Sec7"/>
    <property type="match status" value="1"/>
</dbReference>
<dbReference type="PANTHER" id="PTHR10663:SF405">
    <property type="entry name" value="ARF GUANINE NUCLEOTIDE EXCHANGE FACTOR SYT1"/>
    <property type="match status" value="1"/>
</dbReference>
<evidence type="ECO:0000256" key="2">
    <source>
        <dbReference type="SAM" id="MobiDB-lite"/>
    </source>
</evidence>
<evidence type="ECO:0000313" key="5">
    <source>
        <dbReference type="EMBL" id="KKY15162.1"/>
    </source>
</evidence>
<dbReference type="InterPro" id="IPR035999">
    <property type="entry name" value="Sec7_dom_sf"/>
</dbReference>
<dbReference type="OrthoDB" id="430364at2759"/>
<sequence>MGSVGRDRDGQHTPSGLVPSGRTSTSTVGRKSFGDLFSLSTRLRYNSENPDRFGSPSGIPGTPGSISSKPNSFSLPRESLSYPPRGDDDTPAGYLEKLEQAVNRGVIASILCKSADDFSKTCLRKYMRSFSYFTDSIDMAVRKMLMEVELPKETQQIDRLLQGFADRYCECNPGIFVSTDEAYFVAFSILLLHSDTHNKNNKRKMQRQDYVKNTQDQVEVSQDILECFYDNVSYTPFIHFDDEVAINSHRLANQRSKKNLFKATSSDTLKGPVDPYALILDNKLEQLRPSLKNVVNTEDIYSVTGTAPSFDVGKLHQTFLKSGILQIVSARSRPDAFLTPATTSNPADAQAGLVDIKAAKVGVLWRKDPKKKKARSPWQEWGAILTSSQLYFFRDLAWIKTLMTQQQNHTKNGNVEHPVVFRPPLTDFKPDALMSMDDSVALRDETYKKHKNAFIFIKHGGFEEVFLANDEADMNDWISRLNYAATFRTAGIRMRGVIGTNYEGRRRSITRDTSTLSEKTIPTATGEVSVQTRKFDQHIAREVMTYRRQLMMEKINEANEKLGSAQKELDNLLRNARHLLVMCPIQQRTRESLVYAAGKMSAKLKWTRVEMSRTKCHCDILRLDMEDEERKHPQLLGREPSLSAASPQLEISPSQVALAKIDSAQSNAALSPKSTKSESRRPFSFISPSISTLAEPQAPRRSSLTSRRSSHASLTQSPAVTAATADLKEDFITPQSTPNLAHRPSTISGRSRSENTAGQIDKRSVEEAEEQVLRDAGLVGLDGTTPSSPHLDNEAKSPESKSSEPTPNDKTKNRSSLRRTLRDSHGSLGHNRSRKGRDSSSGATMADDKIPPKTAEAESLARGTGSFIVHGKKASVITFGQDWNIMSPEERLKMKREMQRSSMKSTKDDAESNASLLSADIESGREGSFKSIPERSLSAALSDDQSSIGQKDYFSPDPASVSAMASMTENKETRSNGDGSRSDEEDVVTPTTHTSPTMKHGLVPQAIYA</sequence>
<evidence type="ECO:0000259" key="4">
    <source>
        <dbReference type="PROSITE" id="PS50190"/>
    </source>
</evidence>
<feature type="compositionally biased region" description="Polar residues" evidence="2">
    <location>
        <begin position="665"/>
        <end position="674"/>
    </location>
</feature>
<dbReference type="Gene3D" id="1.10.1000.11">
    <property type="entry name" value="Arf Nucleotide-binding Site Opener,domain 2"/>
    <property type="match status" value="1"/>
</dbReference>
<accession>A0A0G2DW47</accession>
<dbReference type="PROSITE" id="PS50003">
    <property type="entry name" value="PH_DOMAIN"/>
    <property type="match status" value="1"/>
</dbReference>
<evidence type="ECO:0000259" key="3">
    <source>
        <dbReference type="PROSITE" id="PS50003"/>
    </source>
</evidence>
<feature type="compositionally biased region" description="Polar residues" evidence="2">
    <location>
        <begin position="733"/>
        <end position="758"/>
    </location>
</feature>
<name>A0A0G2DW47_PHACM</name>
<dbReference type="InterPro" id="IPR000904">
    <property type="entry name" value="Sec7_dom"/>
</dbReference>
<dbReference type="EMBL" id="LCWF01000195">
    <property type="protein sequence ID" value="KKY15162.1"/>
    <property type="molecule type" value="Genomic_DNA"/>
</dbReference>
<dbReference type="GO" id="GO:0005085">
    <property type="term" value="F:guanyl-nucleotide exchange factor activity"/>
    <property type="evidence" value="ECO:0007669"/>
    <property type="project" value="InterPro"/>
</dbReference>
<dbReference type="InterPro" id="IPR023394">
    <property type="entry name" value="Sec7_C_sf"/>
</dbReference>
<dbReference type="Proteomes" id="UP000053317">
    <property type="component" value="Unassembled WGS sequence"/>
</dbReference>
<feature type="domain" description="SEC7" evidence="4">
    <location>
        <begin position="75"/>
        <end position="235"/>
    </location>
</feature>
<dbReference type="Pfam" id="PF00169">
    <property type="entry name" value="PH"/>
    <property type="match status" value="1"/>
</dbReference>
<dbReference type="PROSITE" id="PS50190">
    <property type="entry name" value="SEC7"/>
    <property type="match status" value="1"/>
</dbReference>
<dbReference type="FunFam" id="1.10.1000.11:FF:000002">
    <property type="entry name" value="Cytohesin 1"/>
    <property type="match status" value="1"/>
</dbReference>
<keyword evidence="6" id="KW-1185">Reference proteome</keyword>
<dbReference type="Pfam" id="PF01369">
    <property type="entry name" value="Sec7"/>
    <property type="match status" value="1"/>
</dbReference>
<dbReference type="GO" id="GO:0032012">
    <property type="term" value="P:regulation of ARF protein signal transduction"/>
    <property type="evidence" value="ECO:0007669"/>
    <property type="project" value="InterPro"/>
</dbReference>
<dbReference type="SUPFAM" id="SSF48425">
    <property type="entry name" value="Sec7 domain"/>
    <property type="match status" value="1"/>
</dbReference>
<feature type="compositionally biased region" description="Low complexity" evidence="2">
    <location>
        <begin position="700"/>
        <end position="715"/>
    </location>
</feature>
<feature type="compositionally biased region" description="Low complexity" evidence="2">
    <location>
        <begin position="54"/>
        <end position="70"/>
    </location>
</feature>
<feature type="domain" description="PH" evidence="3">
    <location>
        <begin position="357"/>
        <end position="486"/>
    </location>
</feature>
<feature type="compositionally biased region" description="Basic and acidic residues" evidence="2">
    <location>
        <begin position="791"/>
        <end position="812"/>
    </location>
</feature>
<gene>
    <name evidence="5" type="ORF">UCRPC4_g06452</name>
</gene>
<reference evidence="5 6" key="2">
    <citation type="submission" date="2015-05" db="EMBL/GenBank/DDBJ databases">
        <authorList>
            <person name="Morales-Cruz A."/>
            <person name="Amrine K.C."/>
            <person name="Cantu D."/>
        </authorList>
    </citation>
    <scope>NUCLEOTIDE SEQUENCE [LARGE SCALE GENOMIC DNA]</scope>
    <source>
        <strain evidence="5">UCRPC4</strain>
    </source>
</reference>
<dbReference type="SMART" id="SM00233">
    <property type="entry name" value="PH"/>
    <property type="match status" value="1"/>
</dbReference>
<keyword evidence="1" id="KW-0175">Coiled coil</keyword>
<proteinExistence type="predicted"/>
<dbReference type="CDD" id="cd00171">
    <property type="entry name" value="Sec7"/>
    <property type="match status" value="1"/>
</dbReference>
<feature type="coiled-coil region" evidence="1">
    <location>
        <begin position="548"/>
        <end position="575"/>
    </location>
</feature>
<feature type="compositionally biased region" description="Basic and acidic residues" evidence="2">
    <location>
        <begin position="895"/>
        <end position="910"/>
    </location>
</feature>
<evidence type="ECO:0000256" key="1">
    <source>
        <dbReference type="SAM" id="Coils"/>
    </source>
</evidence>
<dbReference type="SUPFAM" id="SSF50729">
    <property type="entry name" value="PH domain-like"/>
    <property type="match status" value="1"/>
</dbReference>